<sequence length="101" mass="11721">MIRFLRLAVHQFFCLLPSPLCWFCLFLFIMLSLPSSRALASLVHEPLRCSSPCFCSPFTFFWSTSTFFWLGTIVTLLMFASFRSACCRNSPIQLLQLRHIC</sequence>
<dbReference type="EMBL" id="GBRH01222418">
    <property type="protein sequence ID" value="JAD75477.1"/>
    <property type="molecule type" value="Transcribed_RNA"/>
</dbReference>
<feature type="transmembrane region" description="Helical" evidence="1">
    <location>
        <begin position="12"/>
        <end position="33"/>
    </location>
</feature>
<reference evidence="2" key="1">
    <citation type="submission" date="2014-09" db="EMBL/GenBank/DDBJ databases">
        <authorList>
            <person name="Magalhaes I.L.F."/>
            <person name="Oliveira U."/>
            <person name="Santos F.R."/>
            <person name="Vidigal T.H.D.A."/>
            <person name="Brescovit A.D."/>
            <person name="Santos A.J."/>
        </authorList>
    </citation>
    <scope>NUCLEOTIDE SEQUENCE</scope>
    <source>
        <tissue evidence="2">Shoot tissue taken approximately 20 cm above the soil surface</tissue>
    </source>
</reference>
<keyword evidence="1" id="KW-0472">Membrane</keyword>
<reference evidence="2" key="2">
    <citation type="journal article" date="2015" name="Data Brief">
        <title>Shoot transcriptome of the giant reed, Arundo donax.</title>
        <authorList>
            <person name="Barrero R.A."/>
            <person name="Guerrero F.D."/>
            <person name="Moolhuijzen P."/>
            <person name="Goolsby J.A."/>
            <person name="Tidwell J."/>
            <person name="Bellgard S.E."/>
            <person name="Bellgard M.I."/>
        </authorList>
    </citation>
    <scope>NUCLEOTIDE SEQUENCE</scope>
    <source>
        <tissue evidence="2">Shoot tissue taken approximately 20 cm above the soil surface</tissue>
    </source>
</reference>
<accession>A0A0A9CVG3</accession>
<keyword evidence="1" id="KW-0812">Transmembrane</keyword>
<protein>
    <submittedName>
        <fullName evidence="2">ATMMH-1 (ARABIDOPSIS THALIANA MUTM HOMOLOG-1)</fullName>
    </submittedName>
</protein>
<feature type="transmembrane region" description="Helical" evidence="1">
    <location>
        <begin position="60"/>
        <end position="80"/>
    </location>
</feature>
<organism evidence="2">
    <name type="scientific">Arundo donax</name>
    <name type="common">Giant reed</name>
    <name type="synonym">Donax arundinaceus</name>
    <dbReference type="NCBI Taxonomy" id="35708"/>
    <lineage>
        <taxon>Eukaryota</taxon>
        <taxon>Viridiplantae</taxon>
        <taxon>Streptophyta</taxon>
        <taxon>Embryophyta</taxon>
        <taxon>Tracheophyta</taxon>
        <taxon>Spermatophyta</taxon>
        <taxon>Magnoliopsida</taxon>
        <taxon>Liliopsida</taxon>
        <taxon>Poales</taxon>
        <taxon>Poaceae</taxon>
        <taxon>PACMAD clade</taxon>
        <taxon>Arundinoideae</taxon>
        <taxon>Arundineae</taxon>
        <taxon>Arundo</taxon>
    </lineage>
</organism>
<evidence type="ECO:0000256" key="1">
    <source>
        <dbReference type="SAM" id="Phobius"/>
    </source>
</evidence>
<name>A0A0A9CVG3_ARUDO</name>
<evidence type="ECO:0000313" key="2">
    <source>
        <dbReference type="EMBL" id="JAD75477.1"/>
    </source>
</evidence>
<dbReference type="AlphaFoldDB" id="A0A0A9CVG3"/>
<proteinExistence type="predicted"/>
<keyword evidence="1" id="KW-1133">Transmembrane helix</keyword>